<dbReference type="GO" id="GO:0000155">
    <property type="term" value="F:phosphorelay sensor kinase activity"/>
    <property type="evidence" value="ECO:0007669"/>
    <property type="project" value="InterPro"/>
</dbReference>
<keyword evidence="5 8" id="KW-0418">Kinase</keyword>
<dbReference type="CDD" id="cd00082">
    <property type="entry name" value="HisKA"/>
    <property type="match status" value="1"/>
</dbReference>
<keyword evidence="3" id="KW-0597">Phosphoprotein</keyword>
<dbReference type="SMART" id="SM00387">
    <property type="entry name" value="HATPase_c"/>
    <property type="match status" value="1"/>
</dbReference>
<dbReference type="PROSITE" id="PS50109">
    <property type="entry name" value="HIS_KIN"/>
    <property type="match status" value="1"/>
</dbReference>
<accession>A0A832PNU5</accession>
<evidence type="ECO:0000256" key="1">
    <source>
        <dbReference type="ARBA" id="ARBA00000085"/>
    </source>
</evidence>
<dbReference type="InterPro" id="IPR050736">
    <property type="entry name" value="Sensor_HK_Regulatory"/>
</dbReference>
<dbReference type="SMART" id="SM00388">
    <property type="entry name" value="HisKA"/>
    <property type="match status" value="1"/>
</dbReference>
<dbReference type="Gene3D" id="3.30.565.10">
    <property type="entry name" value="Histidine kinase-like ATPase, C-terminal domain"/>
    <property type="match status" value="1"/>
</dbReference>
<dbReference type="RefSeq" id="WP_303730890.1">
    <property type="nucleotide sequence ID" value="NZ_DULP01000193.1"/>
</dbReference>
<dbReference type="EC" id="2.7.13.3" evidence="2"/>
<gene>
    <name evidence="8" type="ORF">GXX24_12245</name>
</gene>
<sequence length="256" mass="26242">MIGRGGPPAPGAMEAPHDDEALTAAVHELRTPLTAIRALAELMQDSPDMDPAEREGFLSIIADEAARLGRLVDGILDAARLGSDFAEWDMAALDPAALLRDAAAVVRSLLTARGVALELDLAPVPVMRGDRDRLLQVVLNLLSNAAKFAPEGRGRITAALHPVPGGIEISVTDNGPGIPAGEAEAIFRPWHQSGAPGARPKGTGLGLPLARSIVARHGGRIVAGPAPDGGARFVVTLPLDPGPAGDAAAGGKEETP</sequence>
<dbReference type="InterPro" id="IPR003594">
    <property type="entry name" value="HATPase_dom"/>
</dbReference>
<dbReference type="PANTHER" id="PTHR43711">
    <property type="entry name" value="TWO-COMPONENT HISTIDINE KINASE"/>
    <property type="match status" value="1"/>
</dbReference>
<evidence type="ECO:0000256" key="5">
    <source>
        <dbReference type="ARBA" id="ARBA00022777"/>
    </source>
</evidence>
<protein>
    <recommendedName>
        <fullName evidence="2">histidine kinase</fullName>
        <ecNumber evidence="2">2.7.13.3</ecNumber>
    </recommendedName>
</protein>
<dbReference type="CDD" id="cd00075">
    <property type="entry name" value="HATPase"/>
    <property type="match status" value="1"/>
</dbReference>
<name>A0A832PNU5_9RHOB</name>
<dbReference type="SUPFAM" id="SSF55874">
    <property type="entry name" value="ATPase domain of HSP90 chaperone/DNA topoisomerase II/histidine kinase"/>
    <property type="match status" value="1"/>
</dbReference>
<comment type="caution">
    <text evidence="8">The sequence shown here is derived from an EMBL/GenBank/DDBJ whole genome shotgun (WGS) entry which is preliminary data.</text>
</comment>
<dbReference type="Proteomes" id="UP000580830">
    <property type="component" value="Unassembled WGS sequence"/>
</dbReference>
<dbReference type="InterPro" id="IPR004358">
    <property type="entry name" value="Sig_transdc_His_kin-like_C"/>
</dbReference>
<evidence type="ECO:0000313" key="8">
    <source>
        <dbReference type="EMBL" id="HHW34894.1"/>
    </source>
</evidence>
<dbReference type="SUPFAM" id="SSF47384">
    <property type="entry name" value="Homodimeric domain of signal transducing histidine kinase"/>
    <property type="match status" value="1"/>
</dbReference>
<evidence type="ECO:0000259" key="7">
    <source>
        <dbReference type="PROSITE" id="PS50109"/>
    </source>
</evidence>
<proteinExistence type="predicted"/>
<evidence type="ECO:0000256" key="3">
    <source>
        <dbReference type="ARBA" id="ARBA00022553"/>
    </source>
</evidence>
<dbReference type="InterPro" id="IPR003661">
    <property type="entry name" value="HisK_dim/P_dom"/>
</dbReference>
<evidence type="ECO:0000313" key="9">
    <source>
        <dbReference type="Proteomes" id="UP000580830"/>
    </source>
</evidence>
<reference evidence="8 9" key="1">
    <citation type="journal article" date="2020" name="Biotechnol. Biofuels">
        <title>New insights from the biogas microbiome by comprehensive genome-resolved metagenomics of nearly 1600 species originating from multiple anaerobic digesters.</title>
        <authorList>
            <person name="Campanaro S."/>
            <person name="Treu L."/>
            <person name="Rodriguez-R L.M."/>
            <person name="Kovalovszki A."/>
            <person name="Ziels R.M."/>
            <person name="Maus I."/>
            <person name="Zhu X."/>
            <person name="Kougias P.G."/>
            <person name="Basile A."/>
            <person name="Luo G."/>
            <person name="Schluter A."/>
            <person name="Konstantinidis K.T."/>
            <person name="Angelidaki I."/>
        </authorList>
    </citation>
    <scope>NUCLEOTIDE SEQUENCE [LARGE SCALE GENOMIC DNA]</scope>
    <source>
        <strain evidence="8">AS04akNAM_125</strain>
    </source>
</reference>
<dbReference type="PANTHER" id="PTHR43711:SF1">
    <property type="entry name" value="HISTIDINE KINASE 1"/>
    <property type="match status" value="1"/>
</dbReference>
<dbReference type="PRINTS" id="PR00344">
    <property type="entry name" value="BCTRLSENSOR"/>
</dbReference>
<dbReference type="Pfam" id="PF02518">
    <property type="entry name" value="HATPase_c"/>
    <property type="match status" value="1"/>
</dbReference>
<organism evidence="8 9">
    <name type="scientific">Paracoccus solventivorans</name>
    <dbReference type="NCBI Taxonomy" id="53463"/>
    <lineage>
        <taxon>Bacteria</taxon>
        <taxon>Pseudomonadati</taxon>
        <taxon>Pseudomonadota</taxon>
        <taxon>Alphaproteobacteria</taxon>
        <taxon>Rhodobacterales</taxon>
        <taxon>Paracoccaceae</taxon>
        <taxon>Paracoccus</taxon>
    </lineage>
</organism>
<comment type="catalytic activity">
    <reaction evidence="1">
        <text>ATP + protein L-histidine = ADP + protein N-phospho-L-histidine.</text>
        <dbReference type="EC" id="2.7.13.3"/>
    </reaction>
</comment>
<dbReference type="Pfam" id="PF00512">
    <property type="entry name" value="HisKA"/>
    <property type="match status" value="1"/>
</dbReference>
<dbReference type="Gene3D" id="1.10.287.130">
    <property type="match status" value="1"/>
</dbReference>
<dbReference type="InterPro" id="IPR036097">
    <property type="entry name" value="HisK_dim/P_sf"/>
</dbReference>
<feature type="domain" description="Histidine kinase" evidence="7">
    <location>
        <begin position="24"/>
        <end position="241"/>
    </location>
</feature>
<evidence type="ECO:0000256" key="6">
    <source>
        <dbReference type="ARBA" id="ARBA00023012"/>
    </source>
</evidence>
<dbReference type="EMBL" id="DULP01000193">
    <property type="protein sequence ID" value="HHW34894.1"/>
    <property type="molecule type" value="Genomic_DNA"/>
</dbReference>
<keyword evidence="4" id="KW-0808">Transferase</keyword>
<dbReference type="InterPro" id="IPR036890">
    <property type="entry name" value="HATPase_C_sf"/>
</dbReference>
<evidence type="ECO:0000256" key="2">
    <source>
        <dbReference type="ARBA" id="ARBA00012438"/>
    </source>
</evidence>
<dbReference type="AlphaFoldDB" id="A0A832PNU5"/>
<keyword evidence="6" id="KW-0902">Two-component regulatory system</keyword>
<dbReference type="InterPro" id="IPR005467">
    <property type="entry name" value="His_kinase_dom"/>
</dbReference>
<evidence type="ECO:0000256" key="4">
    <source>
        <dbReference type="ARBA" id="ARBA00022679"/>
    </source>
</evidence>